<sequence>MKTTRWIALAALLGAGVASAQDAGKYDQRWYVSPSIGGVFADKENLDNGVAGSVSVGRALGRYTGFELEGGYSSLTVSDLPAENDYERLTLGANLLQYFANDKAGIRPFVIGSINAHQIDFLGEELSGAGVGLGLGSMFQMSPWWDLRLQ</sequence>
<evidence type="ECO:0000313" key="5">
    <source>
        <dbReference type="Proteomes" id="UP000238220"/>
    </source>
</evidence>
<reference evidence="4 5" key="1">
    <citation type="submission" date="2018-02" db="EMBL/GenBank/DDBJ databases">
        <title>Genome sequencing of Solimonas sp. HR-BB.</title>
        <authorList>
            <person name="Lee Y."/>
            <person name="Jeon C.O."/>
        </authorList>
    </citation>
    <scope>NUCLEOTIDE SEQUENCE [LARGE SCALE GENOMIC DNA]</scope>
    <source>
        <strain evidence="4 5">HR-BB</strain>
    </source>
</reference>
<feature type="signal peptide" evidence="2">
    <location>
        <begin position="1"/>
        <end position="20"/>
    </location>
</feature>
<feature type="domain" description="Outer membrane protein beta-barrel" evidence="3">
    <location>
        <begin position="9"/>
        <end position="149"/>
    </location>
</feature>
<keyword evidence="5" id="KW-1185">Reference proteome</keyword>
<proteinExistence type="predicted"/>
<dbReference type="SUPFAM" id="SSF56925">
    <property type="entry name" value="OMPA-like"/>
    <property type="match status" value="1"/>
</dbReference>
<evidence type="ECO:0000256" key="1">
    <source>
        <dbReference type="ARBA" id="ARBA00022729"/>
    </source>
</evidence>
<evidence type="ECO:0000313" key="4">
    <source>
        <dbReference type="EMBL" id="PPE72014.1"/>
    </source>
</evidence>
<evidence type="ECO:0000256" key="2">
    <source>
        <dbReference type="SAM" id="SignalP"/>
    </source>
</evidence>
<feature type="chain" id="PRO_5015553719" description="Outer membrane protein beta-barrel domain-containing protein" evidence="2">
    <location>
        <begin position="21"/>
        <end position="150"/>
    </location>
</feature>
<dbReference type="Gene3D" id="2.40.160.20">
    <property type="match status" value="1"/>
</dbReference>
<keyword evidence="1 2" id="KW-0732">Signal</keyword>
<evidence type="ECO:0000259" key="3">
    <source>
        <dbReference type="Pfam" id="PF13505"/>
    </source>
</evidence>
<accession>A0A2S5TAI4</accession>
<name>A0A2S5TAI4_9GAMM</name>
<gene>
    <name evidence="4" type="ORF">C3942_20155</name>
</gene>
<organism evidence="4 5">
    <name type="scientific">Solimonas fluminis</name>
    <dbReference type="NCBI Taxonomy" id="2086571"/>
    <lineage>
        <taxon>Bacteria</taxon>
        <taxon>Pseudomonadati</taxon>
        <taxon>Pseudomonadota</taxon>
        <taxon>Gammaproteobacteria</taxon>
        <taxon>Nevskiales</taxon>
        <taxon>Nevskiaceae</taxon>
        <taxon>Solimonas</taxon>
    </lineage>
</organism>
<protein>
    <recommendedName>
        <fullName evidence="3">Outer membrane protein beta-barrel domain-containing protein</fullName>
    </recommendedName>
</protein>
<dbReference type="RefSeq" id="WP_243393692.1">
    <property type="nucleotide sequence ID" value="NZ_PSNW01000016.1"/>
</dbReference>
<dbReference type="InterPro" id="IPR027385">
    <property type="entry name" value="Beta-barrel_OMP"/>
</dbReference>
<dbReference type="Pfam" id="PF13505">
    <property type="entry name" value="OMP_b-brl"/>
    <property type="match status" value="1"/>
</dbReference>
<dbReference type="InterPro" id="IPR011250">
    <property type="entry name" value="OMP/PagP_B-barrel"/>
</dbReference>
<dbReference type="EMBL" id="PSNW01000016">
    <property type="protein sequence ID" value="PPE72014.1"/>
    <property type="molecule type" value="Genomic_DNA"/>
</dbReference>
<feature type="non-terminal residue" evidence="4">
    <location>
        <position position="150"/>
    </location>
</feature>
<dbReference type="Proteomes" id="UP000238220">
    <property type="component" value="Unassembled WGS sequence"/>
</dbReference>
<comment type="caution">
    <text evidence="4">The sequence shown here is derived from an EMBL/GenBank/DDBJ whole genome shotgun (WGS) entry which is preliminary data.</text>
</comment>
<dbReference type="AlphaFoldDB" id="A0A2S5TAI4"/>